<comment type="caution">
    <text evidence="2">The sequence shown here is derived from an EMBL/GenBank/DDBJ whole genome shotgun (WGS) entry which is preliminary data.</text>
</comment>
<dbReference type="Proteomes" id="UP000730739">
    <property type="component" value="Unassembled WGS sequence"/>
</dbReference>
<dbReference type="PRINTS" id="PR00834">
    <property type="entry name" value="PROTEASES2C"/>
</dbReference>
<dbReference type="InterPro" id="IPR009003">
    <property type="entry name" value="Peptidase_S1_PA"/>
</dbReference>
<protein>
    <submittedName>
        <fullName evidence="2">S1-C subfamily serine protease</fullName>
    </submittedName>
</protein>
<evidence type="ECO:0000313" key="2">
    <source>
        <dbReference type="EMBL" id="MBP2235336.1"/>
    </source>
</evidence>
<dbReference type="Gene3D" id="2.40.10.10">
    <property type="entry name" value="Trypsin-like serine proteases"/>
    <property type="match status" value="2"/>
</dbReference>
<keyword evidence="2" id="KW-0378">Hydrolase</keyword>
<organism evidence="2 3">
    <name type="scientific">Sinorhizobium kostiense</name>
    <dbReference type="NCBI Taxonomy" id="76747"/>
    <lineage>
        <taxon>Bacteria</taxon>
        <taxon>Pseudomonadati</taxon>
        <taxon>Pseudomonadota</taxon>
        <taxon>Alphaproteobacteria</taxon>
        <taxon>Hyphomicrobiales</taxon>
        <taxon>Rhizobiaceae</taxon>
        <taxon>Sinorhizobium/Ensifer group</taxon>
        <taxon>Sinorhizobium</taxon>
    </lineage>
</organism>
<reference evidence="2 3" key="1">
    <citation type="submission" date="2021-03" db="EMBL/GenBank/DDBJ databases">
        <title>Genomic Encyclopedia of Type Strains, Phase IV (KMG-IV): sequencing the most valuable type-strain genomes for metagenomic binning, comparative biology and taxonomic classification.</title>
        <authorList>
            <person name="Goeker M."/>
        </authorList>
    </citation>
    <scope>NUCLEOTIDE SEQUENCE [LARGE SCALE GENOMIC DNA]</scope>
    <source>
        <strain evidence="2 3">DSM 13372</strain>
    </source>
</reference>
<dbReference type="Pfam" id="PF13365">
    <property type="entry name" value="Trypsin_2"/>
    <property type="match status" value="1"/>
</dbReference>
<dbReference type="SUPFAM" id="SSF50494">
    <property type="entry name" value="Trypsin-like serine proteases"/>
    <property type="match status" value="1"/>
</dbReference>
<keyword evidence="3" id="KW-1185">Reference proteome</keyword>
<keyword evidence="2" id="KW-0645">Protease</keyword>
<feature type="compositionally biased region" description="Basic and acidic residues" evidence="1">
    <location>
        <begin position="157"/>
        <end position="172"/>
    </location>
</feature>
<dbReference type="Gene3D" id="2.60.60.30">
    <property type="entry name" value="sav2460 like domains"/>
    <property type="match status" value="1"/>
</dbReference>
<dbReference type="InterPro" id="IPR043504">
    <property type="entry name" value="Peptidase_S1_PA_chymotrypsin"/>
</dbReference>
<dbReference type="PANTHER" id="PTHR43019:SF23">
    <property type="entry name" value="PROTEASE DO-LIKE 5, CHLOROPLASTIC"/>
    <property type="match status" value="1"/>
</dbReference>
<feature type="region of interest" description="Disordered" evidence="1">
    <location>
        <begin position="154"/>
        <end position="187"/>
    </location>
</feature>
<accession>A0ABS4QXG8</accession>
<dbReference type="GO" id="GO:0006508">
    <property type="term" value="P:proteolysis"/>
    <property type="evidence" value="ECO:0007669"/>
    <property type="project" value="UniProtKB-KW"/>
</dbReference>
<name>A0ABS4QXG8_9HYPH</name>
<dbReference type="RefSeq" id="WP_209601551.1">
    <property type="nucleotide sequence ID" value="NZ_JAGILA010000002.1"/>
</dbReference>
<dbReference type="InterPro" id="IPR001940">
    <property type="entry name" value="Peptidase_S1C"/>
</dbReference>
<proteinExistence type="predicted"/>
<dbReference type="EMBL" id="JAGILA010000002">
    <property type="protein sequence ID" value="MBP2235336.1"/>
    <property type="molecule type" value="Genomic_DNA"/>
</dbReference>
<dbReference type="PANTHER" id="PTHR43019">
    <property type="entry name" value="SERINE ENDOPROTEASE DEGS"/>
    <property type="match status" value="1"/>
</dbReference>
<evidence type="ECO:0000313" key="3">
    <source>
        <dbReference type="Proteomes" id="UP000730739"/>
    </source>
</evidence>
<gene>
    <name evidence="2" type="ORF">J2Z31_001828</name>
</gene>
<sequence>MPYDLVAGANAVVPGDEVALRVHANNGGSVDFAVAVLPVPRGADPWLPLQDPPPAYADGASSGVEFRLKLSLFPDTVQMVALVLYASGASSTLISLRDVSIDVGSNNIRLDHSDLTVPSLLFAELYRRNGQWKVRAKKDGVFDGIEELGRRIGVQVTDRRRSETPTPPRRDQAPGPSRSGARGTMADWTGSGSMIADKFLITNAHVVNNAREIFVSGFVGKTRAEPVIVDETNDLALLRLWDSFGQSEISFRDTGVYLGETAVTLGYPLSGLLGRGPQFTSGAVSNLLGPGDDARLMQVTCPIQPGSSGGPVFDETGLLIGVVTASLSNAQNVNFAIRSALVFPLLDAANVDFERRTKGTSLQMSDIVKANSRFVWRVECFA</sequence>
<dbReference type="GO" id="GO:0008233">
    <property type="term" value="F:peptidase activity"/>
    <property type="evidence" value="ECO:0007669"/>
    <property type="project" value="UniProtKB-KW"/>
</dbReference>
<evidence type="ECO:0000256" key="1">
    <source>
        <dbReference type="SAM" id="MobiDB-lite"/>
    </source>
</evidence>